<evidence type="ECO:0000313" key="12">
    <source>
        <dbReference type="EnsemblMetazoa" id="G2145.2:cds"/>
    </source>
</evidence>
<dbReference type="EnsemblMetazoa" id="G2145.1">
    <property type="protein sequence ID" value="G2145.1:cds"/>
    <property type="gene ID" value="G2145"/>
</dbReference>
<evidence type="ECO:0000256" key="11">
    <source>
        <dbReference type="SAM" id="Phobius"/>
    </source>
</evidence>
<evidence type="ECO:0000256" key="7">
    <source>
        <dbReference type="ARBA" id="ARBA00023136"/>
    </source>
</evidence>
<dbReference type="FunFam" id="3.40.50.2000:FF:000098">
    <property type="entry name" value="UDP-N-acetylglucosamine transferase subunit ALG14 homolog"/>
    <property type="match status" value="1"/>
</dbReference>
<accession>A0A8W8JXH9</accession>
<dbReference type="GO" id="GO:0006488">
    <property type="term" value="P:dolichol-linked oligosaccharide biosynthetic process"/>
    <property type="evidence" value="ECO:0007669"/>
    <property type="project" value="InterPro"/>
</dbReference>
<evidence type="ECO:0000256" key="8">
    <source>
        <dbReference type="ARBA" id="ARBA00063014"/>
    </source>
</evidence>
<keyword evidence="4 11" id="KW-0812">Transmembrane</keyword>
<evidence type="ECO:0000313" key="13">
    <source>
        <dbReference type="Proteomes" id="UP000005408"/>
    </source>
</evidence>
<keyword evidence="7 11" id="KW-0472">Membrane</keyword>
<feature type="transmembrane region" description="Helical" evidence="11">
    <location>
        <begin position="6"/>
        <end position="25"/>
    </location>
</feature>
<evidence type="ECO:0000256" key="6">
    <source>
        <dbReference type="ARBA" id="ARBA00022989"/>
    </source>
</evidence>
<comment type="subcellular location">
    <subcellularLocation>
        <location evidence="1">Endoplasmic reticulum membrane</location>
        <topology evidence="1">Single-pass membrane protein</topology>
    </subcellularLocation>
</comment>
<dbReference type="PANTHER" id="PTHR12154">
    <property type="entry name" value="GLYCOSYL TRANSFERASE-RELATED"/>
    <property type="match status" value="1"/>
</dbReference>
<evidence type="ECO:0000256" key="1">
    <source>
        <dbReference type="ARBA" id="ARBA00004389"/>
    </source>
</evidence>
<name>A0A8W8JXH9_MAGGI</name>
<dbReference type="PANTHER" id="PTHR12154:SF4">
    <property type="entry name" value="UDP-N-ACETYLGLUCOSAMINE TRANSFERASE SUBUNIT ALG14 HOMOLOG"/>
    <property type="match status" value="1"/>
</dbReference>
<evidence type="ECO:0000256" key="10">
    <source>
        <dbReference type="ARBA" id="ARBA00075041"/>
    </source>
</evidence>
<keyword evidence="6 11" id="KW-1133">Transmembrane helix</keyword>
<dbReference type="OrthoDB" id="17098at2759"/>
<dbReference type="InterPro" id="IPR013969">
    <property type="entry name" value="Oligosacch_biosynth_Alg14"/>
</dbReference>
<comment type="similarity">
    <text evidence="2">Belongs to the ALG14 family.</text>
</comment>
<protein>
    <recommendedName>
        <fullName evidence="3">UDP-N-acetylglucosamine transferase subunit ALG14</fullName>
    </recommendedName>
    <alternativeName>
        <fullName evidence="10">Asparagine-linked glycosylation 14 homolog</fullName>
    </alternativeName>
    <alternativeName>
        <fullName evidence="9">UDP-N-acetylglucosamine transferase subunit alg14</fullName>
    </alternativeName>
</protein>
<reference evidence="12" key="1">
    <citation type="submission" date="2022-08" db="UniProtKB">
        <authorList>
            <consortium name="EnsemblMetazoa"/>
        </authorList>
    </citation>
    <scope>IDENTIFICATION</scope>
    <source>
        <strain evidence="12">05x7-T-G4-1.051#20</strain>
    </source>
</reference>
<evidence type="ECO:0000256" key="2">
    <source>
        <dbReference type="ARBA" id="ARBA00009731"/>
    </source>
</evidence>
<dbReference type="GO" id="GO:0004577">
    <property type="term" value="F:N-acetylglucosaminyldiphosphodolichol N-acetylglucosaminyltransferase activity"/>
    <property type="evidence" value="ECO:0007669"/>
    <property type="project" value="TreeGrafter"/>
</dbReference>
<evidence type="ECO:0000256" key="9">
    <source>
        <dbReference type="ARBA" id="ARBA00067533"/>
    </source>
</evidence>
<dbReference type="Gene3D" id="3.40.50.2000">
    <property type="entry name" value="Glycogen Phosphorylase B"/>
    <property type="match status" value="1"/>
</dbReference>
<dbReference type="Pfam" id="PF08660">
    <property type="entry name" value="Alg14"/>
    <property type="match status" value="1"/>
</dbReference>
<organism evidence="12 13">
    <name type="scientific">Magallana gigas</name>
    <name type="common">Pacific oyster</name>
    <name type="synonym">Crassostrea gigas</name>
    <dbReference type="NCBI Taxonomy" id="29159"/>
    <lineage>
        <taxon>Eukaryota</taxon>
        <taxon>Metazoa</taxon>
        <taxon>Spiralia</taxon>
        <taxon>Lophotrochozoa</taxon>
        <taxon>Mollusca</taxon>
        <taxon>Bivalvia</taxon>
        <taxon>Autobranchia</taxon>
        <taxon>Pteriomorphia</taxon>
        <taxon>Ostreida</taxon>
        <taxon>Ostreoidea</taxon>
        <taxon>Ostreidae</taxon>
        <taxon>Magallana</taxon>
    </lineage>
</organism>
<sequence length="211" mass="23482">MLLLLTVVGFTVLLVICILCIVINLSANKRKGTASVLAVMGSGGHTKEMLSLLSGLGPHYRPRYYVIANTDTMSKQKVEEFEQQKNITENSKPEFSLVLIPRSREVAQSWGSTVLSTLYALFKSFPVVFSCNPDLILCNGPGTCVPICLAGLLLKILRLGRVQIVYVESICRVDTLSMSAWMLYYVADQMLVQWPSLQTKFPRTQYIGKLV</sequence>
<evidence type="ECO:0000256" key="3">
    <source>
        <dbReference type="ARBA" id="ARBA00017467"/>
    </source>
</evidence>
<dbReference type="EnsemblMetazoa" id="G2145.2">
    <property type="protein sequence ID" value="G2145.2:cds"/>
    <property type="gene ID" value="G2145"/>
</dbReference>
<dbReference type="Proteomes" id="UP000005408">
    <property type="component" value="Unassembled WGS sequence"/>
</dbReference>
<evidence type="ECO:0000256" key="4">
    <source>
        <dbReference type="ARBA" id="ARBA00022692"/>
    </source>
</evidence>
<dbReference type="AlphaFoldDB" id="A0A8W8JXH9"/>
<keyword evidence="5" id="KW-0256">Endoplasmic reticulum</keyword>
<dbReference type="OMA" id="CRIVFIE"/>
<proteinExistence type="inferred from homology"/>
<comment type="subunit">
    <text evidence="8">Forms with ALG13 the active heterodimeric UDP-N-acetylglucosamine transferase complex.</text>
</comment>
<dbReference type="GO" id="GO:0043541">
    <property type="term" value="C:UDP-N-acetylglucosamine transferase complex"/>
    <property type="evidence" value="ECO:0007669"/>
    <property type="project" value="TreeGrafter"/>
</dbReference>
<keyword evidence="13" id="KW-1185">Reference proteome</keyword>
<evidence type="ECO:0000256" key="5">
    <source>
        <dbReference type="ARBA" id="ARBA00022824"/>
    </source>
</evidence>